<protein>
    <submittedName>
        <fullName evidence="3">Uncharacterized protein</fullName>
    </submittedName>
</protein>
<feature type="region of interest" description="Disordered" evidence="1">
    <location>
        <begin position="123"/>
        <end position="160"/>
    </location>
</feature>
<evidence type="ECO:0000256" key="2">
    <source>
        <dbReference type="SAM" id="SignalP"/>
    </source>
</evidence>
<feature type="region of interest" description="Disordered" evidence="1">
    <location>
        <begin position="35"/>
        <end position="54"/>
    </location>
</feature>
<feature type="signal peptide" evidence="2">
    <location>
        <begin position="1"/>
        <end position="30"/>
    </location>
</feature>
<organism evidence="3 4">
    <name type="scientific">Erythrobacter aureus</name>
    <dbReference type="NCBI Taxonomy" id="2182384"/>
    <lineage>
        <taxon>Bacteria</taxon>
        <taxon>Pseudomonadati</taxon>
        <taxon>Pseudomonadota</taxon>
        <taxon>Alphaproteobacteria</taxon>
        <taxon>Sphingomonadales</taxon>
        <taxon>Erythrobacteraceae</taxon>
        <taxon>Erythrobacter/Porphyrobacter group</taxon>
        <taxon>Erythrobacter</taxon>
    </lineage>
</organism>
<dbReference type="AlphaFoldDB" id="A0A345YFX0"/>
<proteinExistence type="predicted"/>
<keyword evidence="4" id="KW-1185">Reference proteome</keyword>
<dbReference type="OrthoDB" id="7511342at2"/>
<evidence type="ECO:0000256" key="1">
    <source>
        <dbReference type="SAM" id="MobiDB-lite"/>
    </source>
</evidence>
<keyword evidence="2" id="KW-0732">Signal</keyword>
<sequence>MFGSKENPMRKTFWYIVGGQLATISIPAMAQDVGADPAHSVQSHPVPEQAQNTDQTPAHSAAMEAWPVERKAAYDGWTADAQEYFWTLMPERQELFFRLRDADRRVLVAMDEADRTKAWSTIESRAAAKPVDQDMSAPEPAPEPMEETDTPESPEPRGRS</sequence>
<gene>
    <name evidence="3" type="ORF">DVR09_11220</name>
</gene>
<feature type="chain" id="PRO_5016930645" evidence="2">
    <location>
        <begin position="31"/>
        <end position="160"/>
    </location>
</feature>
<dbReference type="EMBL" id="CP031357">
    <property type="protein sequence ID" value="AXK42822.1"/>
    <property type="molecule type" value="Genomic_DNA"/>
</dbReference>
<dbReference type="Proteomes" id="UP000254508">
    <property type="component" value="Chromosome"/>
</dbReference>
<reference evidence="4" key="1">
    <citation type="submission" date="2018-07" db="EMBL/GenBank/DDBJ databases">
        <title>Genome sequence of Erythrobacter strain YH-07, an antagonistic bacterium isolated from Yellow Sea.</title>
        <authorList>
            <person name="Tang T."/>
            <person name="Liu Q."/>
            <person name="Sun X."/>
        </authorList>
    </citation>
    <scope>NUCLEOTIDE SEQUENCE [LARGE SCALE GENOMIC DNA]</scope>
    <source>
        <strain evidence="4">YH-07</strain>
    </source>
</reference>
<dbReference type="KEGG" id="err:DVR09_11220"/>
<evidence type="ECO:0000313" key="3">
    <source>
        <dbReference type="EMBL" id="AXK42822.1"/>
    </source>
</evidence>
<name>A0A345YFX0_9SPHN</name>
<accession>A0A345YFX0</accession>
<evidence type="ECO:0000313" key="4">
    <source>
        <dbReference type="Proteomes" id="UP000254508"/>
    </source>
</evidence>